<dbReference type="EMBL" id="JBHSKX010000001">
    <property type="protein sequence ID" value="MFC5366819.1"/>
    <property type="molecule type" value="Genomic_DNA"/>
</dbReference>
<evidence type="ECO:0008006" key="3">
    <source>
        <dbReference type="Google" id="ProtNLM"/>
    </source>
</evidence>
<evidence type="ECO:0000313" key="1">
    <source>
        <dbReference type="EMBL" id="MFC5366819.1"/>
    </source>
</evidence>
<evidence type="ECO:0000313" key="2">
    <source>
        <dbReference type="Proteomes" id="UP001596201"/>
    </source>
</evidence>
<dbReference type="AlphaFoldDB" id="A0ABD5RA35"/>
<name>A0ABD5RA35_9EURY</name>
<dbReference type="Proteomes" id="UP001596201">
    <property type="component" value="Unassembled WGS sequence"/>
</dbReference>
<proteinExistence type="predicted"/>
<organism evidence="1 2">
    <name type="scientific">Salinirubrum litoreum</name>
    <dbReference type="NCBI Taxonomy" id="1126234"/>
    <lineage>
        <taxon>Archaea</taxon>
        <taxon>Methanobacteriati</taxon>
        <taxon>Methanobacteriota</taxon>
        <taxon>Stenosarchaea group</taxon>
        <taxon>Halobacteria</taxon>
        <taxon>Halobacteriales</taxon>
        <taxon>Haloferacaceae</taxon>
        <taxon>Salinirubrum</taxon>
    </lineage>
</organism>
<sequence>MSLAGETREAVRARPFLLTALRAGVVNYSAAANLLALDGDPEAVATALRRFAADLPAYDPESRQATVRMRSGVGRVETGSDPEPLLSVGDVGFSPDVDGGRLTAVVASGAVDTDALATVLSRLSVEDVTVEAAGVGDESLIVVVGRRDGAGAVRVVEDALRSVS</sequence>
<comment type="caution">
    <text evidence="1">The sequence shown here is derived from an EMBL/GenBank/DDBJ whole genome shotgun (WGS) entry which is preliminary data.</text>
</comment>
<reference evidence="1 2" key="1">
    <citation type="journal article" date="2019" name="Int. J. Syst. Evol. Microbiol.">
        <title>The Global Catalogue of Microorganisms (GCM) 10K type strain sequencing project: providing services to taxonomists for standard genome sequencing and annotation.</title>
        <authorList>
            <consortium name="The Broad Institute Genomics Platform"/>
            <consortium name="The Broad Institute Genome Sequencing Center for Infectious Disease"/>
            <person name="Wu L."/>
            <person name="Ma J."/>
        </authorList>
    </citation>
    <scope>NUCLEOTIDE SEQUENCE [LARGE SCALE GENOMIC DNA]</scope>
    <source>
        <strain evidence="1 2">CGMCC 1.12237</strain>
    </source>
</reference>
<gene>
    <name evidence="1" type="ORF">ACFPJ5_07690</name>
</gene>
<dbReference type="InterPro" id="IPR055945">
    <property type="entry name" value="DUF7523"/>
</dbReference>
<dbReference type="Pfam" id="PF24367">
    <property type="entry name" value="DUF7523"/>
    <property type="match status" value="1"/>
</dbReference>
<dbReference type="RefSeq" id="WP_227227845.1">
    <property type="nucleotide sequence ID" value="NZ_JAJCVJ010000001.1"/>
</dbReference>
<accession>A0ABD5RA35</accession>
<keyword evidence="2" id="KW-1185">Reference proteome</keyword>
<protein>
    <recommendedName>
        <fullName evidence="3">ACT domain-containing protein</fullName>
    </recommendedName>
</protein>